<reference evidence="21" key="1">
    <citation type="journal article" date="2017" name="Proc. Natl. Acad. Sci. U.S.A.">
        <title>Simulation of Deepwater Horizon oil plume reveals substrate specialization within a complex community of hydrocarbon-degraders.</title>
        <authorList>
            <person name="Hu P."/>
            <person name="Dubinsky E.A."/>
            <person name="Probst A.J."/>
            <person name="Wang J."/>
            <person name="Sieber C.M.K."/>
            <person name="Tom L.M."/>
            <person name="Gardinali P."/>
            <person name="Banfield J.F."/>
            <person name="Atlas R.M."/>
            <person name="Andersen G.L."/>
        </authorList>
    </citation>
    <scope>NUCLEOTIDE SEQUENCE [LARGE SCALE GENOMIC DNA]</scope>
</reference>
<comment type="subcellular location">
    <subcellularLocation>
        <location evidence="1 18">Cytoplasm</location>
    </subcellularLocation>
</comment>
<name>A0A1Y5F7E1_9BACT</name>
<dbReference type="HAMAP" id="MF_00021">
    <property type="entry name" value="ThiI"/>
    <property type="match status" value="1"/>
</dbReference>
<dbReference type="PANTHER" id="PTHR43209">
    <property type="entry name" value="TRNA SULFURTRANSFERASE"/>
    <property type="match status" value="1"/>
</dbReference>
<dbReference type="AlphaFoldDB" id="A0A1Y5F7E1"/>
<keyword evidence="7 18" id="KW-0694">RNA-binding</keyword>
<evidence type="ECO:0000256" key="1">
    <source>
        <dbReference type="ARBA" id="ARBA00004496"/>
    </source>
</evidence>
<dbReference type="Gene3D" id="3.30.2130.30">
    <property type="match status" value="1"/>
</dbReference>
<dbReference type="FunFam" id="3.40.50.620:FF:000053">
    <property type="entry name" value="Probable tRNA sulfurtransferase"/>
    <property type="match status" value="1"/>
</dbReference>
<dbReference type="EMBL" id="MAAO01000006">
    <property type="protein sequence ID" value="OUR96645.1"/>
    <property type="molecule type" value="Genomic_DNA"/>
</dbReference>
<evidence type="ECO:0000256" key="12">
    <source>
        <dbReference type="ARBA" id="ARBA00061472"/>
    </source>
</evidence>
<gene>
    <name evidence="18" type="primary">thiI</name>
    <name evidence="20" type="ORF">A9Q84_09885</name>
</gene>
<feature type="binding site" evidence="18">
    <location>
        <position position="300"/>
    </location>
    <ligand>
        <name>ATP</name>
        <dbReference type="ChEBI" id="CHEBI:30616"/>
    </ligand>
</feature>
<proteinExistence type="inferred from homology"/>
<dbReference type="InterPro" id="IPR054173">
    <property type="entry name" value="ThiI_fer"/>
</dbReference>
<dbReference type="GO" id="GO:0009229">
    <property type="term" value="P:thiamine diphosphate biosynthetic process"/>
    <property type="evidence" value="ECO:0007669"/>
    <property type="project" value="UniProtKB-UniRule"/>
</dbReference>
<feature type="domain" description="THUMP" evidence="19">
    <location>
        <begin position="62"/>
        <end position="169"/>
    </location>
</feature>
<keyword evidence="8 18" id="KW-0784">Thiamine biosynthesis</keyword>
<comment type="caution">
    <text evidence="18">Lacks conserved residue(s) required for the propagation of feature annotation.</text>
</comment>
<evidence type="ECO:0000256" key="11">
    <source>
        <dbReference type="ARBA" id="ARBA00058382"/>
    </source>
</evidence>
<sequence length="400" mass="45597">MYKNLIINIDELWLKGKNRKYYFKTLKDHVKIVLKAHAKDEYIKLRNEQQRLVAESEVGFTKEAIASLVKVPGISTVQPAISVEKDKEAILPAIIKKLTEEIGDKKHVTFKVKCKRIDKSFPHNSMDMCREYGHLLLKEFDQLKVDVRKPDIMIDIKVMPENIFISTEKLTATGGLPVRTSGRVVTMISGGFDSPVASFMMSKRGCSQDFIFFYAYPYVGDEVKDKILKICSILGEYQRGCRLYVVPFGEVQNKIAKTCHEEYRTILFRKFMVETANLLADRVKADAILTGDALGQVSSQTMRNLQVVDNFSKRIMLRPLVGFNKLEIIRLSEKIGTHDVSVIPHDDACALFSPKHPVIKADPKYMDEYSIENNLTDMLNQALDDSEVYSIDVLGEVEER</sequence>
<dbReference type="InterPro" id="IPR003720">
    <property type="entry name" value="tRNA_STrfase"/>
</dbReference>
<dbReference type="UniPathway" id="UPA00060"/>
<evidence type="ECO:0000256" key="16">
    <source>
        <dbReference type="ARBA" id="ARBA00077849"/>
    </source>
</evidence>
<dbReference type="InterPro" id="IPR050102">
    <property type="entry name" value="tRNA_sulfurtransferase_ThiI"/>
</dbReference>
<dbReference type="NCBIfam" id="TIGR00342">
    <property type="entry name" value="tRNA uracil 4-sulfurtransferase ThiI"/>
    <property type="match status" value="1"/>
</dbReference>
<evidence type="ECO:0000256" key="4">
    <source>
        <dbReference type="ARBA" id="ARBA00022679"/>
    </source>
</evidence>
<dbReference type="Pfam" id="PF02568">
    <property type="entry name" value="ThiI"/>
    <property type="match status" value="1"/>
</dbReference>
<dbReference type="Pfam" id="PF22025">
    <property type="entry name" value="ThiI_fer"/>
    <property type="match status" value="1"/>
</dbReference>
<dbReference type="InterPro" id="IPR004114">
    <property type="entry name" value="THUMP_dom"/>
</dbReference>
<evidence type="ECO:0000256" key="13">
    <source>
        <dbReference type="ARBA" id="ARBA00066827"/>
    </source>
</evidence>
<dbReference type="SUPFAM" id="SSF52402">
    <property type="entry name" value="Adenine nucleotide alpha hydrolases-like"/>
    <property type="match status" value="1"/>
</dbReference>
<dbReference type="EC" id="2.8.1.4" evidence="13 18"/>
<dbReference type="Pfam" id="PF02926">
    <property type="entry name" value="THUMP"/>
    <property type="match status" value="1"/>
</dbReference>
<dbReference type="GO" id="GO:0005524">
    <property type="term" value="F:ATP binding"/>
    <property type="evidence" value="ECO:0007669"/>
    <property type="project" value="UniProtKB-UniRule"/>
</dbReference>
<evidence type="ECO:0000256" key="7">
    <source>
        <dbReference type="ARBA" id="ARBA00022884"/>
    </source>
</evidence>
<dbReference type="SMART" id="SM00981">
    <property type="entry name" value="THUMP"/>
    <property type="match status" value="1"/>
</dbReference>
<evidence type="ECO:0000256" key="8">
    <source>
        <dbReference type="ARBA" id="ARBA00022977"/>
    </source>
</evidence>
<dbReference type="GO" id="GO:0000049">
    <property type="term" value="F:tRNA binding"/>
    <property type="evidence" value="ECO:0007669"/>
    <property type="project" value="UniProtKB-UniRule"/>
</dbReference>
<dbReference type="PANTHER" id="PTHR43209:SF1">
    <property type="entry name" value="TRNA SULFURTRANSFERASE"/>
    <property type="match status" value="1"/>
</dbReference>
<evidence type="ECO:0000256" key="3">
    <source>
        <dbReference type="ARBA" id="ARBA00022555"/>
    </source>
</evidence>
<evidence type="ECO:0000256" key="17">
    <source>
        <dbReference type="ARBA" id="ARBA00080570"/>
    </source>
</evidence>
<dbReference type="GO" id="GO:0140741">
    <property type="term" value="F:tRNA-uracil-4 sulfurtransferase activity"/>
    <property type="evidence" value="ECO:0007669"/>
    <property type="project" value="UniProtKB-EC"/>
</dbReference>
<dbReference type="CDD" id="cd11716">
    <property type="entry name" value="THUMP_ThiI"/>
    <property type="match status" value="1"/>
</dbReference>
<dbReference type="GO" id="GO:0002937">
    <property type="term" value="P:tRNA 4-thiouridine biosynthesis"/>
    <property type="evidence" value="ECO:0007669"/>
    <property type="project" value="TreeGrafter"/>
</dbReference>
<keyword evidence="6 18" id="KW-0067">ATP-binding</keyword>
<dbReference type="GO" id="GO:0004810">
    <property type="term" value="F:CCA tRNA nucleotidyltransferase activity"/>
    <property type="evidence" value="ECO:0007669"/>
    <property type="project" value="InterPro"/>
</dbReference>
<evidence type="ECO:0000256" key="2">
    <source>
        <dbReference type="ARBA" id="ARBA00022490"/>
    </source>
</evidence>
<organism evidence="20 21">
    <name type="scientific">Halobacteriovorax marinus</name>
    <dbReference type="NCBI Taxonomy" id="97084"/>
    <lineage>
        <taxon>Bacteria</taxon>
        <taxon>Pseudomonadati</taxon>
        <taxon>Bdellovibrionota</taxon>
        <taxon>Bacteriovoracia</taxon>
        <taxon>Bacteriovoracales</taxon>
        <taxon>Halobacteriovoraceae</taxon>
        <taxon>Halobacteriovorax</taxon>
    </lineage>
</organism>
<dbReference type="GO" id="GO:0009228">
    <property type="term" value="P:thiamine biosynthetic process"/>
    <property type="evidence" value="ECO:0007669"/>
    <property type="project" value="UniProtKB-KW"/>
</dbReference>
<comment type="catalytic activity">
    <reaction evidence="10 18">
        <text>[ThiS sulfur-carrier protein]-C-terminal Gly-Gly-AMP + S-sulfanyl-L-cysteinyl-[cysteine desulfurase] + AH2 = [ThiS sulfur-carrier protein]-C-terminal-Gly-aminoethanethioate + L-cysteinyl-[cysteine desulfurase] + A + AMP + 2 H(+)</text>
        <dbReference type="Rhea" id="RHEA:43340"/>
        <dbReference type="Rhea" id="RHEA-COMP:12157"/>
        <dbReference type="Rhea" id="RHEA-COMP:12158"/>
        <dbReference type="Rhea" id="RHEA-COMP:12910"/>
        <dbReference type="Rhea" id="RHEA-COMP:19908"/>
        <dbReference type="ChEBI" id="CHEBI:13193"/>
        <dbReference type="ChEBI" id="CHEBI:15378"/>
        <dbReference type="ChEBI" id="CHEBI:17499"/>
        <dbReference type="ChEBI" id="CHEBI:29950"/>
        <dbReference type="ChEBI" id="CHEBI:61963"/>
        <dbReference type="ChEBI" id="CHEBI:90618"/>
        <dbReference type="ChEBI" id="CHEBI:232372"/>
        <dbReference type="ChEBI" id="CHEBI:456215"/>
    </reaction>
</comment>
<dbReference type="Gene3D" id="3.40.50.620">
    <property type="entry name" value="HUPs"/>
    <property type="match status" value="1"/>
</dbReference>
<dbReference type="SUPFAM" id="SSF143437">
    <property type="entry name" value="THUMP domain-like"/>
    <property type="match status" value="1"/>
</dbReference>
<dbReference type="PROSITE" id="PS51165">
    <property type="entry name" value="THUMP"/>
    <property type="match status" value="1"/>
</dbReference>
<keyword evidence="2 18" id="KW-0963">Cytoplasm</keyword>
<comment type="function">
    <text evidence="11 18">Catalyzes the ATP-dependent transfer of a sulfur to tRNA to produce 4-thiouridine in position 8 of tRNAs, which functions as a near-UV photosensor. Also catalyzes the transfer of sulfur to the sulfur carrier protein ThiS, forming ThiS-thiocarboxylate. This is a step in the synthesis of thiazole, in the thiamine biosynthesis pathway. The sulfur is donated as persulfide by IscS.</text>
</comment>
<evidence type="ECO:0000256" key="15">
    <source>
        <dbReference type="ARBA" id="ARBA00075337"/>
    </source>
</evidence>
<evidence type="ECO:0000256" key="18">
    <source>
        <dbReference type="HAMAP-Rule" id="MF_00021"/>
    </source>
</evidence>
<evidence type="ECO:0000259" key="19">
    <source>
        <dbReference type="PROSITE" id="PS51165"/>
    </source>
</evidence>
<dbReference type="InterPro" id="IPR049961">
    <property type="entry name" value="ThiI_N"/>
</dbReference>
<dbReference type="InterPro" id="IPR049962">
    <property type="entry name" value="THUMP_ThiI"/>
</dbReference>
<comment type="similarity">
    <text evidence="12 18">Belongs to the ThiI family.</text>
</comment>
<keyword evidence="3 18" id="KW-0820">tRNA-binding</keyword>
<dbReference type="Proteomes" id="UP000196531">
    <property type="component" value="Unassembled WGS sequence"/>
</dbReference>
<feature type="binding site" evidence="18">
    <location>
        <position position="269"/>
    </location>
    <ligand>
        <name>ATP</name>
        <dbReference type="ChEBI" id="CHEBI:30616"/>
    </ligand>
</feature>
<keyword evidence="5 18" id="KW-0547">Nucleotide-binding</keyword>
<dbReference type="CDD" id="cd01712">
    <property type="entry name" value="PPase_ThiI"/>
    <property type="match status" value="1"/>
</dbReference>
<feature type="binding site" evidence="18">
    <location>
        <begin position="187"/>
        <end position="188"/>
    </location>
    <ligand>
        <name>ATP</name>
        <dbReference type="ChEBI" id="CHEBI:30616"/>
    </ligand>
</feature>
<comment type="pathway">
    <text evidence="18">Cofactor biosynthesis; thiamine diphosphate biosynthesis.</text>
</comment>
<evidence type="ECO:0000256" key="10">
    <source>
        <dbReference type="ARBA" id="ARBA00052330"/>
    </source>
</evidence>
<evidence type="ECO:0000256" key="9">
    <source>
        <dbReference type="ARBA" id="ARBA00050570"/>
    </source>
</evidence>
<evidence type="ECO:0000256" key="14">
    <source>
        <dbReference type="ARBA" id="ARBA00071867"/>
    </source>
</evidence>
<evidence type="ECO:0000256" key="6">
    <source>
        <dbReference type="ARBA" id="ARBA00022840"/>
    </source>
</evidence>
<dbReference type="GO" id="GO:0052837">
    <property type="term" value="P:thiazole biosynthetic process"/>
    <property type="evidence" value="ECO:0007669"/>
    <property type="project" value="TreeGrafter"/>
</dbReference>
<comment type="catalytic activity">
    <reaction evidence="9 18">
        <text>[ThiI sulfur-carrier protein]-S-sulfanyl-L-cysteine + a uridine in tRNA + 2 reduced [2Fe-2S]-[ferredoxin] + ATP + H(+) = [ThiI sulfur-carrier protein]-L-cysteine + a 4-thiouridine in tRNA + 2 oxidized [2Fe-2S]-[ferredoxin] + AMP + diphosphate</text>
        <dbReference type="Rhea" id="RHEA:24176"/>
        <dbReference type="Rhea" id="RHEA-COMP:10000"/>
        <dbReference type="Rhea" id="RHEA-COMP:10001"/>
        <dbReference type="Rhea" id="RHEA-COMP:13337"/>
        <dbReference type="Rhea" id="RHEA-COMP:13338"/>
        <dbReference type="Rhea" id="RHEA-COMP:13339"/>
        <dbReference type="Rhea" id="RHEA-COMP:13340"/>
        <dbReference type="ChEBI" id="CHEBI:15378"/>
        <dbReference type="ChEBI" id="CHEBI:29950"/>
        <dbReference type="ChEBI" id="CHEBI:30616"/>
        <dbReference type="ChEBI" id="CHEBI:33019"/>
        <dbReference type="ChEBI" id="CHEBI:33737"/>
        <dbReference type="ChEBI" id="CHEBI:33738"/>
        <dbReference type="ChEBI" id="CHEBI:61963"/>
        <dbReference type="ChEBI" id="CHEBI:65315"/>
        <dbReference type="ChEBI" id="CHEBI:136798"/>
        <dbReference type="ChEBI" id="CHEBI:456215"/>
        <dbReference type="EC" id="2.8.1.4"/>
    </reaction>
</comment>
<evidence type="ECO:0000313" key="20">
    <source>
        <dbReference type="EMBL" id="OUR96645.1"/>
    </source>
</evidence>
<accession>A0A1Y5F7E1</accession>
<comment type="caution">
    <text evidence="20">The sequence shown here is derived from an EMBL/GenBank/DDBJ whole genome shotgun (WGS) entry which is preliminary data.</text>
</comment>
<dbReference type="InterPro" id="IPR014729">
    <property type="entry name" value="Rossmann-like_a/b/a_fold"/>
</dbReference>
<evidence type="ECO:0000256" key="5">
    <source>
        <dbReference type="ARBA" id="ARBA00022741"/>
    </source>
</evidence>
<evidence type="ECO:0000313" key="21">
    <source>
        <dbReference type="Proteomes" id="UP000196531"/>
    </source>
</evidence>
<keyword evidence="4 18" id="KW-0808">Transferase</keyword>
<protein>
    <recommendedName>
        <fullName evidence="14 18">Probable tRNA sulfurtransferase</fullName>
        <ecNumber evidence="13 18">2.8.1.4</ecNumber>
    </recommendedName>
    <alternativeName>
        <fullName evidence="15 18">Sulfur carrier protein ThiS sulfurtransferase</fullName>
    </alternativeName>
    <alternativeName>
        <fullName evidence="16 18">Thiamine biosynthesis protein ThiI</fullName>
    </alternativeName>
    <alternativeName>
        <fullName evidence="17 18">tRNA 4-thiouridine synthase</fullName>
    </alternativeName>
</protein>
<dbReference type="GO" id="GO:0005829">
    <property type="term" value="C:cytosol"/>
    <property type="evidence" value="ECO:0007669"/>
    <property type="project" value="TreeGrafter"/>
</dbReference>
<feature type="binding site" evidence="18">
    <location>
        <position position="291"/>
    </location>
    <ligand>
        <name>ATP</name>
        <dbReference type="ChEBI" id="CHEBI:30616"/>
    </ligand>
</feature>
<dbReference type="InterPro" id="IPR020536">
    <property type="entry name" value="ThiI_AANH"/>
</dbReference>